<dbReference type="SUPFAM" id="SSF52047">
    <property type="entry name" value="RNI-like"/>
    <property type="match status" value="1"/>
</dbReference>
<protein>
    <recommendedName>
        <fullName evidence="5">NACHT, LRR and PYD domains-containing protein 12</fullName>
    </recommendedName>
</protein>
<evidence type="ECO:0000256" key="2">
    <source>
        <dbReference type="ARBA" id="ARBA00022737"/>
    </source>
</evidence>
<evidence type="ECO:0000313" key="4">
    <source>
        <dbReference type="Proteomes" id="UP001187415"/>
    </source>
</evidence>
<accession>A0AA88LP98</accession>
<evidence type="ECO:0008006" key="5">
    <source>
        <dbReference type="Google" id="ProtNLM"/>
    </source>
</evidence>
<keyword evidence="4" id="KW-1185">Reference proteome</keyword>
<gene>
    <name evidence="3" type="ORF">Q5P01_025809</name>
</gene>
<sequence length="106" mass="11898">MLLSAELQSPPCRLETLRLSSCLSTGEGRSLAPALRSYPTPLREMDLRDNQPEDSGVELLSAGLENPHRSLDTVRMENEGERLKSGLRKWVCELTLDTSTLKRFLL</sequence>
<dbReference type="Proteomes" id="UP001187415">
    <property type="component" value="Unassembled WGS sequence"/>
</dbReference>
<proteinExistence type="predicted"/>
<dbReference type="Gene3D" id="3.80.10.10">
    <property type="entry name" value="Ribonuclease Inhibitor"/>
    <property type="match status" value="1"/>
</dbReference>
<keyword evidence="2" id="KW-0677">Repeat</keyword>
<dbReference type="PANTHER" id="PTHR24106">
    <property type="entry name" value="NACHT, LRR AND CARD DOMAINS-CONTAINING"/>
    <property type="match status" value="1"/>
</dbReference>
<dbReference type="InterPro" id="IPR051261">
    <property type="entry name" value="NLR"/>
</dbReference>
<dbReference type="EMBL" id="JAUPFM010000021">
    <property type="protein sequence ID" value="KAK2817618.1"/>
    <property type="molecule type" value="Genomic_DNA"/>
</dbReference>
<name>A0AA88LP98_CHASR</name>
<dbReference type="AlphaFoldDB" id="A0AA88LP98"/>
<dbReference type="InterPro" id="IPR032675">
    <property type="entry name" value="LRR_dom_sf"/>
</dbReference>
<evidence type="ECO:0000313" key="3">
    <source>
        <dbReference type="EMBL" id="KAK2817618.1"/>
    </source>
</evidence>
<evidence type="ECO:0000256" key="1">
    <source>
        <dbReference type="ARBA" id="ARBA00022614"/>
    </source>
</evidence>
<organism evidence="3 4">
    <name type="scientific">Channa striata</name>
    <name type="common">Snakehead murrel</name>
    <name type="synonym">Ophicephalus striatus</name>
    <dbReference type="NCBI Taxonomy" id="64152"/>
    <lineage>
        <taxon>Eukaryota</taxon>
        <taxon>Metazoa</taxon>
        <taxon>Chordata</taxon>
        <taxon>Craniata</taxon>
        <taxon>Vertebrata</taxon>
        <taxon>Euteleostomi</taxon>
        <taxon>Actinopterygii</taxon>
        <taxon>Neopterygii</taxon>
        <taxon>Teleostei</taxon>
        <taxon>Neoteleostei</taxon>
        <taxon>Acanthomorphata</taxon>
        <taxon>Anabantaria</taxon>
        <taxon>Anabantiformes</taxon>
        <taxon>Channoidei</taxon>
        <taxon>Channidae</taxon>
        <taxon>Channa</taxon>
    </lineage>
</organism>
<comment type="caution">
    <text evidence="3">The sequence shown here is derived from an EMBL/GenBank/DDBJ whole genome shotgun (WGS) entry which is preliminary data.</text>
</comment>
<reference evidence="3" key="1">
    <citation type="submission" date="2023-07" db="EMBL/GenBank/DDBJ databases">
        <title>Chromosome-level Genome Assembly of Striped Snakehead (Channa striata).</title>
        <authorList>
            <person name="Liu H."/>
        </authorList>
    </citation>
    <scope>NUCLEOTIDE SEQUENCE</scope>
    <source>
        <strain evidence="3">Gz</strain>
        <tissue evidence="3">Muscle</tissue>
    </source>
</reference>
<keyword evidence="1" id="KW-0433">Leucine-rich repeat</keyword>